<keyword evidence="1" id="KW-0812">Transmembrane</keyword>
<dbReference type="Proteomes" id="UP000199203">
    <property type="component" value="Unassembled WGS sequence"/>
</dbReference>
<organism evidence="2 3">
    <name type="scientific">Epilithonimonas hungarica</name>
    <dbReference type="NCBI Taxonomy" id="454006"/>
    <lineage>
        <taxon>Bacteria</taxon>
        <taxon>Pseudomonadati</taxon>
        <taxon>Bacteroidota</taxon>
        <taxon>Flavobacteriia</taxon>
        <taxon>Flavobacteriales</taxon>
        <taxon>Weeksellaceae</taxon>
        <taxon>Chryseobacterium group</taxon>
        <taxon>Epilithonimonas</taxon>
    </lineage>
</organism>
<evidence type="ECO:0000313" key="3">
    <source>
        <dbReference type="Proteomes" id="UP000199203"/>
    </source>
</evidence>
<dbReference type="STRING" id="454006.SAMN05421825_0577"/>
<gene>
    <name evidence="2" type="ORF">SAMN05421825_0577</name>
</gene>
<dbReference type="OrthoDB" id="9813621at2"/>
<dbReference type="EMBL" id="FNBH01000001">
    <property type="protein sequence ID" value="SDE91699.1"/>
    <property type="molecule type" value="Genomic_DNA"/>
</dbReference>
<feature type="transmembrane region" description="Helical" evidence="1">
    <location>
        <begin position="69"/>
        <end position="90"/>
    </location>
</feature>
<dbReference type="RefSeq" id="WP_089872863.1">
    <property type="nucleotide sequence ID" value="NZ_FNBH01000001.1"/>
</dbReference>
<sequence>MITRSQRNTILFSVPVILLNIPLIAMQFSKNWDWSLLDFVAAGVILFGTALTINLILEKFKTTKSRLIMILITLTILALVWIELAVGIFGSPFAGS</sequence>
<keyword evidence="1" id="KW-1133">Transmembrane helix</keyword>
<proteinExistence type="predicted"/>
<evidence type="ECO:0000256" key="1">
    <source>
        <dbReference type="SAM" id="Phobius"/>
    </source>
</evidence>
<feature type="transmembrane region" description="Helical" evidence="1">
    <location>
        <begin position="9"/>
        <end position="28"/>
    </location>
</feature>
<protein>
    <submittedName>
        <fullName evidence="2">Uncharacterized protein</fullName>
    </submittedName>
</protein>
<evidence type="ECO:0000313" key="2">
    <source>
        <dbReference type="EMBL" id="SDE91699.1"/>
    </source>
</evidence>
<dbReference type="AlphaFoldDB" id="A0A1G7GUS6"/>
<name>A0A1G7GUS6_9FLAO</name>
<keyword evidence="3" id="KW-1185">Reference proteome</keyword>
<accession>A0A1G7GUS6</accession>
<feature type="transmembrane region" description="Helical" evidence="1">
    <location>
        <begin position="34"/>
        <end position="57"/>
    </location>
</feature>
<reference evidence="3" key="1">
    <citation type="submission" date="2016-10" db="EMBL/GenBank/DDBJ databases">
        <authorList>
            <person name="Varghese N."/>
            <person name="Submissions S."/>
        </authorList>
    </citation>
    <scope>NUCLEOTIDE SEQUENCE [LARGE SCALE GENOMIC DNA]</scope>
    <source>
        <strain evidence="3">DSM 19684</strain>
    </source>
</reference>
<keyword evidence="1" id="KW-0472">Membrane</keyword>